<feature type="transmembrane region" description="Helical" evidence="1">
    <location>
        <begin position="80"/>
        <end position="98"/>
    </location>
</feature>
<evidence type="ECO:0000259" key="2">
    <source>
        <dbReference type="PROSITE" id="PS50850"/>
    </source>
</evidence>
<dbReference type="InterPro" id="IPR050327">
    <property type="entry name" value="Proton-linked_MCT"/>
</dbReference>
<feature type="transmembrane region" description="Helical" evidence="1">
    <location>
        <begin position="230"/>
        <end position="256"/>
    </location>
</feature>
<feature type="transmembrane region" description="Helical" evidence="1">
    <location>
        <begin position="268"/>
        <end position="289"/>
    </location>
</feature>
<dbReference type="Pfam" id="PF07690">
    <property type="entry name" value="MFS_1"/>
    <property type="match status" value="1"/>
</dbReference>
<feature type="transmembrane region" description="Helical" evidence="1">
    <location>
        <begin position="18"/>
        <end position="38"/>
    </location>
</feature>
<reference evidence="3" key="1">
    <citation type="submission" date="2018-05" db="EMBL/GenBank/DDBJ databases">
        <authorList>
            <person name="Lanie J.A."/>
            <person name="Ng W.-L."/>
            <person name="Kazmierczak K.M."/>
            <person name="Andrzejewski T.M."/>
            <person name="Davidsen T.M."/>
            <person name="Wayne K.J."/>
            <person name="Tettelin H."/>
            <person name="Glass J.I."/>
            <person name="Rusch D."/>
            <person name="Podicherti R."/>
            <person name="Tsui H.-C.T."/>
            <person name="Winkler M.E."/>
        </authorList>
    </citation>
    <scope>NUCLEOTIDE SEQUENCE</scope>
</reference>
<dbReference type="InterPro" id="IPR020846">
    <property type="entry name" value="MFS_dom"/>
</dbReference>
<dbReference type="AlphaFoldDB" id="A0A381PCW1"/>
<feature type="transmembrane region" description="Helical" evidence="1">
    <location>
        <begin position="296"/>
        <end position="315"/>
    </location>
</feature>
<dbReference type="SUPFAM" id="SSF103473">
    <property type="entry name" value="MFS general substrate transporter"/>
    <property type="match status" value="1"/>
</dbReference>
<keyword evidence="1" id="KW-0812">Transmembrane</keyword>
<feature type="transmembrane region" description="Helical" evidence="1">
    <location>
        <begin position="138"/>
        <end position="158"/>
    </location>
</feature>
<dbReference type="PROSITE" id="PS50850">
    <property type="entry name" value="MFS"/>
    <property type="match status" value="1"/>
</dbReference>
<keyword evidence="1" id="KW-1133">Transmembrane helix</keyword>
<feature type="transmembrane region" description="Helical" evidence="1">
    <location>
        <begin position="384"/>
        <end position="405"/>
    </location>
</feature>
<dbReference type="InterPro" id="IPR036259">
    <property type="entry name" value="MFS_trans_sf"/>
</dbReference>
<dbReference type="PANTHER" id="PTHR11360:SF290">
    <property type="entry name" value="MONOCARBOXYLATE MFS PERMEASE"/>
    <property type="match status" value="1"/>
</dbReference>
<dbReference type="GO" id="GO:0022857">
    <property type="term" value="F:transmembrane transporter activity"/>
    <property type="evidence" value="ECO:0007669"/>
    <property type="project" value="InterPro"/>
</dbReference>
<dbReference type="EMBL" id="UINC01000928">
    <property type="protein sequence ID" value="SUZ64107.1"/>
    <property type="molecule type" value="Genomic_DNA"/>
</dbReference>
<dbReference type="Gene3D" id="1.20.1250.20">
    <property type="entry name" value="MFS general substrate transporter like domains"/>
    <property type="match status" value="2"/>
</dbReference>
<evidence type="ECO:0000256" key="1">
    <source>
        <dbReference type="SAM" id="Phobius"/>
    </source>
</evidence>
<accession>A0A381PCW1</accession>
<feature type="transmembrane region" description="Helical" evidence="1">
    <location>
        <begin position="104"/>
        <end position="131"/>
    </location>
</feature>
<organism evidence="3">
    <name type="scientific">marine metagenome</name>
    <dbReference type="NCBI Taxonomy" id="408172"/>
    <lineage>
        <taxon>unclassified sequences</taxon>
        <taxon>metagenomes</taxon>
        <taxon>ecological metagenomes</taxon>
    </lineage>
</organism>
<evidence type="ECO:0000313" key="3">
    <source>
        <dbReference type="EMBL" id="SUZ64107.1"/>
    </source>
</evidence>
<feature type="transmembrane region" description="Helical" evidence="1">
    <location>
        <begin position="354"/>
        <end position="378"/>
    </location>
</feature>
<name>A0A381PCW1_9ZZZZ</name>
<proteinExistence type="predicted"/>
<sequence>MPGNRTTFRGWKVVNAGIVIQFIQSALIMQAMGSYLVVLERQFGWSKSVLSAAFSVNRFESALLGPMQGWMLDRFGPKRIARIGSGFLVVGFIWFGQIQNLWEFFASFLFIAIGAGLSGFLTVTVAIVRWFERRRARALATGSLGFAAGGLAVPIVVWSMNANGWRTTASISGVLAGIAVYFFARYLDGYPEDYGETVDGFALEELSDAHAAEGLTSVHFTAKEAVRTRAFWMISLGHMSALFVVGAVMAHLALFLTSERGYSLQQASFVGAALPIMQIIGMTIGGGLGDRINKRLIASLAMLGHAGGILVLAFAQQAWTIGAFVVLHGLAWGARGPIMQALRADYFGASSFGFIMGLSSLIVMLGTVFGPIIAGVLADITGTYRAGFLVLAALAAFGMVFFVLATPPAPPVRTRLPRIG</sequence>
<feature type="transmembrane region" description="Helical" evidence="1">
    <location>
        <begin position="164"/>
        <end position="184"/>
    </location>
</feature>
<dbReference type="PANTHER" id="PTHR11360">
    <property type="entry name" value="MONOCARBOXYLATE TRANSPORTER"/>
    <property type="match status" value="1"/>
</dbReference>
<keyword evidence="1" id="KW-0472">Membrane</keyword>
<protein>
    <recommendedName>
        <fullName evidence="2">Major facilitator superfamily (MFS) profile domain-containing protein</fullName>
    </recommendedName>
</protein>
<feature type="domain" description="Major facilitator superfamily (MFS) profile" evidence="2">
    <location>
        <begin position="10"/>
        <end position="410"/>
    </location>
</feature>
<dbReference type="InterPro" id="IPR011701">
    <property type="entry name" value="MFS"/>
</dbReference>
<gene>
    <name evidence="3" type="ORF">METZ01_LOCUS16961</name>
</gene>